<dbReference type="Pfam" id="PF00583">
    <property type="entry name" value="Acetyltransf_1"/>
    <property type="match status" value="1"/>
</dbReference>
<comment type="caution">
    <text evidence="2">The sequence shown here is derived from an EMBL/GenBank/DDBJ whole genome shotgun (WGS) entry which is preliminary data.</text>
</comment>
<organism evidence="2 3">
    <name type="scientific">Ideonella livida</name>
    <dbReference type="NCBI Taxonomy" id="2707176"/>
    <lineage>
        <taxon>Bacteria</taxon>
        <taxon>Pseudomonadati</taxon>
        <taxon>Pseudomonadota</taxon>
        <taxon>Betaproteobacteria</taxon>
        <taxon>Burkholderiales</taxon>
        <taxon>Sphaerotilaceae</taxon>
        <taxon>Ideonella</taxon>
    </lineage>
</organism>
<dbReference type="SUPFAM" id="SSF55729">
    <property type="entry name" value="Acyl-CoA N-acyltransferases (Nat)"/>
    <property type="match status" value="1"/>
</dbReference>
<dbReference type="GO" id="GO:0016747">
    <property type="term" value="F:acyltransferase activity, transferring groups other than amino-acyl groups"/>
    <property type="evidence" value="ECO:0007669"/>
    <property type="project" value="InterPro"/>
</dbReference>
<protein>
    <submittedName>
        <fullName evidence="2">GNAT family N-acetyltransferase</fullName>
    </submittedName>
</protein>
<proteinExistence type="predicted"/>
<dbReference type="InterPro" id="IPR050276">
    <property type="entry name" value="MshD_Acetyltransferase"/>
</dbReference>
<evidence type="ECO:0000313" key="3">
    <source>
        <dbReference type="Proteomes" id="UP000484255"/>
    </source>
</evidence>
<feature type="domain" description="N-acetyltransferase" evidence="1">
    <location>
        <begin position="6"/>
        <end position="177"/>
    </location>
</feature>
<dbReference type="CDD" id="cd04301">
    <property type="entry name" value="NAT_SF"/>
    <property type="match status" value="1"/>
</dbReference>
<evidence type="ECO:0000313" key="2">
    <source>
        <dbReference type="EMBL" id="NDY89909.1"/>
    </source>
</evidence>
<keyword evidence="2" id="KW-0808">Transferase</keyword>
<gene>
    <name evidence="2" type="ORF">G3A44_01725</name>
</gene>
<dbReference type="PANTHER" id="PTHR43617:SF22">
    <property type="entry name" value="L-AMINO ACID N-ACETYLTRANSFERASE AAAT"/>
    <property type="match status" value="1"/>
</dbReference>
<accession>A0A7C9PEU1</accession>
<dbReference type="RefSeq" id="WP_163455750.1">
    <property type="nucleotide sequence ID" value="NZ_JAAGOH010000001.1"/>
</dbReference>
<dbReference type="InterPro" id="IPR000182">
    <property type="entry name" value="GNAT_dom"/>
</dbReference>
<evidence type="ECO:0000259" key="1">
    <source>
        <dbReference type="PROSITE" id="PS51186"/>
    </source>
</evidence>
<sequence length="183" mass="19784">MTAPAFTLRRATPADAEAFAQLFGDEAVQAGTLQLPWPSVEAWRQRLTEPAAAGPQRADLQLVAQAVGPSGLPEVIASAGLHTVSPQVRRRHVLGLGISVRGAWQGRGVGAALMGALCDYADRWAGVLRLELTVYTDNARAIALYQRFGFVQEGVMRAYALRDGRYVDVLAMARLHPDPPRRA</sequence>
<dbReference type="Gene3D" id="3.40.630.30">
    <property type="match status" value="1"/>
</dbReference>
<dbReference type="EMBL" id="JAAGOH010000001">
    <property type="protein sequence ID" value="NDY89909.1"/>
    <property type="molecule type" value="Genomic_DNA"/>
</dbReference>
<dbReference type="PANTHER" id="PTHR43617">
    <property type="entry name" value="L-AMINO ACID N-ACETYLTRANSFERASE"/>
    <property type="match status" value="1"/>
</dbReference>
<dbReference type="Proteomes" id="UP000484255">
    <property type="component" value="Unassembled WGS sequence"/>
</dbReference>
<reference evidence="2 3" key="1">
    <citation type="submission" date="2020-02" db="EMBL/GenBank/DDBJ databases">
        <title>Ideonella bacterium strain TBM-1.</title>
        <authorList>
            <person name="Chen W.-M."/>
        </authorList>
    </citation>
    <scope>NUCLEOTIDE SEQUENCE [LARGE SCALE GENOMIC DNA]</scope>
    <source>
        <strain evidence="2 3">TBM-1</strain>
    </source>
</reference>
<name>A0A7C9PEU1_9BURK</name>
<dbReference type="AlphaFoldDB" id="A0A7C9PEU1"/>
<keyword evidence="3" id="KW-1185">Reference proteome</keyword>
<dbReference type="PROSITE" id="PS51186">
    <property type="entry name" value="GNAT"/>
    <property type="match status" value="1"/>
</dbReference>
<dbReference type="InterPro" id="IPR016181">
    <property type="entry name" value="Acyl_CoA_acyltransferase"/>
</dbReference>